<dbReference type="FunFam" id="3.20.20.150:FF:000001">
    <property type="entry name" value="Probable endonuclease 4"/>
    <property type="match status" value="1"/>
</dbReference>
<feature type="binding site" evidence="7">
    <location>
        <position position="216"/>
    </location>
    <ligand>
        <name>Zn(2+)</name>
        <dbReference type="ChEBI" id="CHEBI:29105"/>
        <label>2</label>
    </ligand>
</feature>
<feature type="binding site" evidence="7">
    <location>
        <position position="229"/>
    </location>
    <ligand>
        <name>Zn(2+)</name>
        <dbReference type="ChEBI" id="CHEBI:29105"/>
        <label>3</label>
    </ligand>
</feature>
<dbReference type="Gene3D" id="3.20.20.150">
    <property type="entry name" value="Divalent-metal-dependent TIM barrel enzymes"/>
    <property type="match status" value="1"/>
</dbReference>
<name>A0A380LMM2_9FIRM</name>
<dbReference type="GO" id="GO:0008270">
    <property type="term" value="F:zinc ion binding"/>
    <property type="evidence" value="ECO:0007669"/>
    <property type="project" value="UniProtKB-UniRule"/>
</dbReference>
<feature type="binding site" evidence="7">
    <location>
        <position position="148"/>
    </location>
    <ligand>
        <name>Zn(2+)</name>
        <dbReference type="ChEBI" id="CHEBI:29105"/>
        <label>2</label>
    </ligand>
</feature>
<evidence type="ECO:0000256" key="1">
    <source>
        <dbReference type="ARBA" id="ARBA00005340"/>
    </source>
</evidence>
<evidence type="ECO:0000256" key="2">
    <source>
        <dbReference type="ARBA" id="ARBA00022723"/>
    </source>
</evidence>
<dbReference type="GeneID" id="77461706"/>
<feature type="binding site" evidence="7">
    <location>
        <position position="231"/>
    </location>
    <ligand>
        <name>Zn(2+)</name>
        <dbReference type="ChEBI" id="CHEBI:29105"/>
        <label>3</label>
    </ligand>
</feature>
<evidence type="ECO:0000256" key="5">
    <source>
        <dbReference type="ARBA" id="ARBA00022833"/>
    </source>
</evidence>
<evidence type="ECO:0000313" key="10">
    <source>
        <dbReference type="Proteomes" id="UP000255523"/>
    </source>
</evidence>
<dbReference type="OrthoDB" id="9805666at2"/>
<feature type="binding site" evidence="7">
    <location>
        <position position="261"/>
    </location>
    <ligand>
        <name>Zn(2+)</name>
        <dbReference type="ChEBI" id="CHEBI:29105"/>
        <label>2</label>
    </ligand>
</feature>
<keyword evidence="4 7" id="KW-0378">Hydrolase</keyword>
<keyword evidence="5 7" id="KW-0862">Zinc</keyword>
<feature type="domain" description="Xylose isomerase-like TIM barrel" evidence="8">
    <location>
        <begin position="23"/>
        <end position="280"/>
    </location>
</feature>
<dbReference type="Pfam" id="PF01261">
    <property type="entry name" value="AP_endonuc_2"/>
    <property type="match status" value="1"/>
</dbReference>
<dbReference type="PANTHER" id="PTHR21445:SF0">
    <property type="entry name" value="APURINIC-APYRIMIDINIC ENDONUCLEASE"/>
    <property type="match status" value="1"/>
</dbReference>
<comment type="cofactor">
    <cofactor evidence="7">
        <name>Zn(2+)</name>
        <dbReference type="ChEBI" id="CHEBI:29105"/>
    </cofactor>
    <text evidence="7">Binds 3 Zn(2+) ions.</text>
</comment>
<keyword evidence="7 9" id="KW-0255">Endonuclease</keyword>
<dbReference type="PROSITE" id="PS51432">
    <property type="entry name" value="AP_NUCLEASE_F2_4"/>
    <property type="match status" value="1"/>
</dbReference>
<dbReference type="NCBIfam" id="TIGR00587">
    <property type="entry name" value="nfo"/>
    <property type="match status" value="1"/>
</dbReference>
<dbReference type="EMBL" id="UHFX01000003">
    <property type="protein sequence ID" value="SUO03850.1"/>
    <property type="molecule type" value="Genomic_DNA"/>
</dbReference>
<dbReference type="InterPro" id="IPR018246">
    <property type="entry name" value="AP_endonuc_F2_Zn_BS"/>
</dbReference>
<dbReference type="GO" id="GO:0003677">
    <property type="term" value="F:DNA binding"/>
    <property type="evidence" value="ECO:0007669"/>
    <property type="project" value="InterPro"/>
</dbReference>
<dbReference type="SMART" id="SM00518">
    <property type="entry name" value="AP2Ec"/>
    <property type="match status" value="1"/>
</dbReference>
<dbReference type="Proteomes" id="UP000255523">
    <property type="component" value="Unassembled WGS sequence"/>
</dbReference>
<evidence type="ECO:0000256" key="6">
    <source>
        <dbReference type="ARBA" id="ARBA00023204"/>
    </source>
</evidence>
<dbReference type="EC" id="3.1.21.2" evidence="7"/>
<dbReference type="HAMAP" id="MF_00152">
    <property type="entry name" value="Nfo"/>
    <property type="match status" value="1"/>
</dbReference>
<keyword evidence="6 7" id="KW-0234">DNA repair</keyword>
<keyword evidence="10" id="KW-1185">Reference proteome</keyword>
<keyword evidence="2 7" id="KW-0479">Metal-binding</keyword>
<dbReference type="CDD" id="cd00019">
    <property type="entry name" value="AP2Ec"/>
    <property type="match status" value="1"/>
</dbReference>
<dbReference type="GO" id="GO:0006284">
    <property type="term" value="P:base-excision repair"/>
    <property type="evidence" value="ECO:0007669"/>
    <property type="project" value="TreeGrafter"/>
</dbReference>
<protein>
    <recommendedName>
        <fullName evidence="7">Probable endonuclease 4</fullName>
        <ecNumber evidence="7">3.1.21.2</ecNumber>
    </recommendedName>
    <alternativeName>
        <fullName evidence="7">Endodeoxyribonuclease IV</fullName>
    </alternativeName>
    <alternativeName>
        <fullName evidence="7">Endonuclease IV</fullName>
    </alternativeName>
</protein>
<dbReference type="RefSeq" id="WP_022789881.1">
    <property type="nucleotide sequence ID" value="NZ_UHFX01000003.1"/>
</dbReference>
<feature type="binding site" evidence="7">
    <location>
        <position position="71"/>
    </location>
    <ligand>
        <name>Zn(2+)</name>
        <dbReference type="ChEBI" id="CHEBI:29105"/>
        <label>1</label>
    </ligand>
</feature>
<feature type="binding site" evidence="7">
    <location>
        <position position="112"/>
    </location>
    <ligand>
        <name>Zn(2+)</name>
        <dbReference type="ChEBI" id="CHEBI:29105"/>
        <label>1</label>
    </ligand>
</feature>
<evidence type="ECO:0000256" key="7">
    <source>
        <dbReference type="HAMAP-Rule" id="MF_00152"/>
    </source>
</evidence>
<keyword evidence="3 7" id="KW-0227">DNA damage</keyword>
<accession>A0A380LMM2</accession>
<dbReference type="PROSITE" id="PS00730">
    <property type="entry name" value="AP_NUCLEASE_F2_2"/>
    <property type="match status" value="1"/>
</dbReference>
<feature type="binding site" evidence="7">
    <location>
        <position position="182"/>
    </location>
    <ligand>
        <name>Zn(2+)</name>
        <dbReference type="ChEBI" id="CHEBI:29105"/>
        <label>2</label>
    </ligand>
</feature>
<comment type="similarity">
    <text evidence="1 7">Belongs to the AP endonuclease 2 family.</text>
</comment>
<reference evidence="9 10" key="1">
    <citation type="submission" date="2018-06" db="EMBL/GenBank/DDBJ databases">
        <authorList>
            <consortium name="Pathogen Informatics"/>
            <person name="Doyle S."/>
        </authorList>
    </citation>
    <scope>NUCLEOTIDE SEQUENCE [LARGE SCALE GENOMIC DNA]</scope>
    <source>
        <strain evidence="9 10">NCTC11087</strain>
    </source>
</reference>
<feature type="binding site" evidence="7">
    <location>
        <position position="185"/>
    </location>
    <ligand>
        <name>Zn(2+)</name>
        <dbReference type="ChEBI" id="CHEBI:29105"/>
        <label>3</label>
    </ligand>
</feature>
<dbReference type="InterPro" id="IPR001719">
    <property type="entry name" value="AP_endonuc_2"/>
</dbReference>
<dbReference type="GO" id="GO:0008833">
    <property type="term" value="F:deoxyribonuclease IV (phage-T4-induced) activity"/>
    <property type="evidence" value="ECO:0007669"/>
    <property type="project" value="UniProtKB-UniRule"/>
</dbReference>
<dbReference type="InterPro" id="IPR036237">
    <property type="entry name" value="Xyl_isomerase-like_sf"/>
</dbReference>
<dbReference type="InterPro" id="IPR013022">
    <property type="entry name" value="Xyl_isomerase-like_TIM-brl"/>
</dbReference>
<dbReference type="NCBIfam" id="NF002196">
    <property type="entry name" value="PRK01060.1-1"/>
    <property type="match status" value="1"/>
</dbReference>
<keyword evidence="7" id="KW-0540">Nuclease</keyword>
<dbReference type="SUPFAM" id="SSF51658">
    <property type="entry name" value="Xylose isomerase-like"/>
    <property type="match status" value="1"/>
</dbReference>
<dbReference type="PROSITE" id="PS00729">
    <property type="entry name" value="AP_NUCLEASE_F2_1"/>
    <property type="match status" value="1"/>
</dbReference>
<evidence type="ECO:0000313" key="9">
    <source>
        <dbReference type="EMBL" id="SUO03850.1"/>
    </source>
</evidence>
<dbReference type="PROSITE" id="PS00731">
    <property type="entry name" value="AP_NUCLEASE_F2_3"/>
    <property type="match status" value="1"/>
</dbReference>
<dbReference type="PANTHER" id="PTHR21445">
    <property type="entry name" value="ENDONUCLEASE IV ENDODEOXYRIBONUCLEASE IV"/>
    <property type="match status" value="1"/>
</dbReference>
<dbReference type="AlphaFoldDB" id="A0A380LMM2"/>
<comment type="catalytic activity">
    <reaction evidence="7">
        <text>Endonucleolytic cleavage to 5'-phosphooligonucleotide end-products.</text>
        <dbReference type="EC" id="3.1.21.2"/>
    </reaction>
</comment>
<dbReference type="GO" id="GO:0003906">
    <property type="term" value="F:DNA-(apurinic or apyrimidinic site) endonuclease activity"/>
    <property type="evidence" value="ECO:0007669"/>
    <property type="project" value="TreeGrafter"/>
</dbReference>
<organism evidence="9 10">
    <name type="scientific">Faecalicoccus pleomorphus</name>
    <dbReference type="NCBI Taxonomy" id="1323"/>
    <lineage>
        <taxon>Bacteria</taxon>
        <taxon>Bacillati</taxon>
        <taxon>Bacillota</taxon>
        <taxon>Erysipelotrichia</taxon>
        <taxon>Erysipelotrichales</taxon>
        <taxon>Erysipelotrichaceae</taxon>
        <taxon>Faecalicoccus</taxon>
    </lineage>
</organism>
<dbReference type="GO" id="GO:0008081">
    <property type="term" value="F:phosphoric diester hydrolase activity"/>
    <property type="evidence" value="ECO:0007669"/>
    <property type="project" value="TreeGrafter"/>
</dbReference>
<feature type="binding site" evidence="7">
    <location>
        <position position="148"/>
    </location>
    <ligand>
        <name>Zn(2+)</name>
        <dbReference type="ChEBI" id="CHEBI:29105"/>
        <label>1</label>
    </ligand>
</feature>
<evidence type="ECO:0000256" key="3">
    <source>
        <dbReference type="ARBA" id="ARBA00022763"/>
    </source>
</evidence>
<evidence type="ECO:0000259" key="8">
    <source>
        <dbReference type="Pfam" id="PF01261"/>
    </source>
</evidence>
<evidence type="ECO:0000256" key="4">
    <source>
        <dbReference type="ARBA" id="ARBA00022801"/>
    </source>
</evidence>
<comment type="function">
    <text evidence="7">Endonuclease IV plays a role in DNA repair. It cleaves phosphodiester bonds at apurinic or apyrimidinic (AP) sites, generating a 3'-hydroxyl group and a 5'-terminal sugar phosphate.</text>
</comment>
<gene>
    <name evidence="7 9" type="primary">nfo</name>
    <name evidence="9" type="ORF">NCTC11087_00728</name>
</gene>
<proteinExistence type="inferred from homology"/>
<sequence length="284" mass="31646">MIYLGSHVSLKAPKYFLGSIEESLSYGANACMIYTGAPSNTRRVSLDQFRIAEAKELMAKHDFCMDRVVVHAPYLINLANTIKPETAQFGVEFLSQELKRVDALGAKTLVLHPGSHLKAGVDVGIASIQKGLNAVLDADQSDVCIALETMAGKGSEIGRTFEELYQIIDGVHKKERIRICMDTCHIHDAGYDLSDFDEILNQFDSILGLDRLAVLHINDSKNEKGAHKDRHANIDQGHIGYFLLAKIVHHPKLESITKILETPYIDSKPPYKEEIAWLKAYKSE</sequence>